<feature type="non-terminal residue" evidence="1">
    <location>
        <position position="1"/>
    </location>
</feature>
<dbReference type="Proteomes" id="UP000240760">
    <property type="component" value="Unassembled WGS sequence"/>
</dbReference>
<dbReference type="OrthoDB" id="4879927at2759"/>
<sequence length="171" mass="19579">PIDTSDGPTAFWRLRYREVPCGLEYSRGVEVEGYSMQHYHVQFALKLSRLGNVHQQYLAALMEPYTRTGISLIPPLAESRSKKEWFINRLANMSYNNGMQQQLAILLKEITLLEDGIALAYASPGQWIFNSCLHCSTDIAIKVSVDGREATIRAWHDFQKGHQWILVGRHM</sequence>
<dbReference type="AlphaFoldDB" id="A0A2T4BXJ7"/>
<gene>
    <name evidence="1" type="ORF">M440DRAFT_1446598</name>
</gene>
<organism evidence="1 2">
    <name type="scientific">Trichoderma longibrachiatum ATCC 18648</name>
    <dbReference type="NCBI Taxonomy" id="983965"/>
    <lineage>
        <taxon>Eukaryota</taxon>
        <taxon>Fungi</taxon>
        <taxon>Dikarya</taxon>
        <taxon>Ascomycota</taxon>
        <taxon>Pezizomycotina</taxon>
        <taxon>Sordariomycetes</taxon>
        <taxon>Hypocreomycetidae</taxon>
        <taxon>Hypocreales</taxon>
        <taxon>Hypocreaceae</taxon>
        <taxon>Trichoderma</taxon>
    </lineage>
</organism>
<accession>A0A2T4BXJ7</accession>
<name>A0A2T4BXJ7_TRILO</name>
<dbReference type="STRING" id="983965.A0A2T4BXJ7"/>
<proteinExistence type="predicted"/>
<evidence type="ECO:0000313" key="2">
    <source>
        <dbReference type="Proteomes" id="UP000240760"/>
    </source>
</evidence>
<keyword evidence="2" id="KW-1185">Reference proteome</keyword>
<dbReference type="EMBL" id="KZ679137">
    <property type="protein sequence ID" value="PTB73985.1"/>
    <property type="molecule type" value="Genomic_DNA"/>
</dbReference>
<reference evidence="1 2" key="1">
    <citation type="submission" date="2016-07" db="EMBL/GenBank/DDBJ databases">
        <title>Multiple horizontal gene transfer events from other fungi enriched the ability of initially mycotrophic Trichoderma (Ascomycota) to feed on dead plant biomass.</title>
        <authorList>
            <consortium name="DOE Joint Genome Institute"/>
            <person name="Aerts A."/>
            <person name="Atanasova L."/>
            <person name="Chenthamara K."/>
            <person name="Zhang J."/>
            <person name="Grujic M."/>
            <person name="Henrissat B."/>
            <person name="Kuo A."/>
            <person name="Salamov A."/>
            <person name="Lipzen A."/>
            <person name="Labutti K."/>
            <person name="Barry K."/>
            <person name="Miao Y."/>
            <person name="Rahimi M.J."/>
            <person name="Shen Q."/>
            <person name="Grigoriev I.V."/>
            <person name="Kubicek C.P."/>
            <person name="Druzhinina I.S."/>
        </authorList>
    </citation>
    <scope>NUCLEOTIDE SEQUENCE [LARGE SCALE GENOMIC DNA]</scope>
    <source>
        <strain evidence="1 2">ATCC 18648</strain>
    </source>
</reference>
<evidence type="ECO:0000313" key="1">
    <source>
        <dbReference type="EMBL" id="PTB73985.1"/>
    </source>
</evidence>
<protein>
    <submittedName>
        <fullName evidence="1">Uncharacterized protein</fullName>
    </submittedName>
</protein>